<evidence type="ECO:0000313" key="3">
    <source>
        <dbReference type="EMBL" id="KII64609.1"/>
    </source>
</evidence>
<evidence type="ECO:0000259" key="2">
    <source>
        <dbReference type="Pfam" id="PF20720"/>
    </source>
</evidence>
<organism evidence="3 4">
    <name type="scientific">Thelohanellus kitauei</name>
    <name type="common">Myxosporean</name>
    <dbReference type="NCBI Taxonomy" id="669202"/>
    <lineage>
        <taxon>Eukaryota</taxon>
        <taxon>Metazoa</taxon>
        <taxon>Cnidaria</taxon>
        <taxon>Myxozoa</taxon>
        <taxon>Myxosporea</taxon>
        <taxon>Bivalvulida</taxon>
        <taxon>Platysporina</taxon>
        <taxon>Myxobolidae</taxon>
        <taxon>Thelohanellus</taxon>
    </lineage>
</organism>
<reference evidence="3 4" key="1">
    <citation type="journal article" date="2014" name="Genome Biol. Evol.">
        <title>The genome of the myxosporean Thelohanellus kitauei shows adaptations to nutrient acquisition within its fish host.</title>
        <authorList>
            <person name="Yang Y."/>
            <person name="Xiong J."/>
            <person name="Zhou Z."/>
            <person name="Huo F."/>
            <person name="Miao W."/>
            <person name="Ran C."/>
            <person name="Liu Y."/>
            <person name="Zhang J."/>
            <person name="Feng J."/>
            <person name="Wang M."/>
            <person name="Wang M."/>
            <person name="Wang L."/>
            <person name="Yao B."/>
        </authorList>
    </citation>
    <scope>NUCLEOTIDE SEQUENCE [LARGE SCALE GENOMIC DNA]</scope>
    <source>
        <strain evidence="3">Wuqing</strain>
    </source>
</reference>
<accession>A0A0C2IH48</accession>
<name>A0A0C2IH48_THEKT</name>
<dbReference type="OrthoDB" id="275177at2759"/>
<feature type="domain" description="Restriction endonuclease type IV Mrr" evidence="1">
    <location>
        <begin position="8"/>
        <end position="63"/>
    </location>
</feature>
<dbReference type="AlphaFoldDB" id="A0A0C2IH48"/>
<dbReference type="Pfam" id="PF04471">
    <property type="entry name" value="Mrr_cat"/>
    <property type="match status" value="1"/>
</dbReference>
<dbReference type="InterPro" id="IPR049050">
    <property type="entry name" value="nSTAND3"/>
</dbReference>
<sequence length="752" mass="87471">MSDYDFSTLNDKEFEILATDLLSKRDNVKYERFKPGRDAGVDGRFFHPNGTETILQAKHWPSSSFQQLRSHIEKTELPKIKKLQPSRYILIVSNPLSRNDKANIQIALSPYVISPSDILGREDLNDLLSVNRDIEMRHYKLWIKSTNVLQYIINKPVYDRSIFSLQEIQDSAHVYVRTKNHELALKKLQELGTVIITGPAGIGKTTLANHLSLHYVSQGFTFIQIAEEIKEAETLFNNDEKQIFYFDDFLGRNYLEALNGHEGSHIVQFIKRISRNSRKKFILTSRTTILNQGKILMDVFQQHNIEHNEFEVSFDSFSKIDKAKILYNHIWHSSLETAIIDQIYHNKRYRKIIEHNNYNPRLINYITDNNRLKDCHPIDYWQYVQQLLDNPATVWENPFEAQHDDCGRAVILLVTLNARPINQSELSEAFSKFIAHSDSRAIQGRRDYIQILKHLVGSMLTRTMLSDNEVIINLFNPSIGDYVLHRYKSDIPSLRAGFCSLNSTSSIRSLLDLATNKFIDSSVTSNILHDILKNAYSKNYLGYSPEYISLVLVSYIENLGCMLKNDKIIFSASDFVVNSKESGYLKDIAKIFYWRIKESLSTQQDAHNFITRAFMMQTSYLEIKAISELMSILSDDFKSELYPEMESFARNYFVANADDLFPLDQVFDYDYPDNEDKATESLFKLIQKNFNELKIPLSDDTVESIVDAFDIYGQMSNYFDGFRDEQHEKEQYFVNEHVDEIDDLFERDINTK</sequence>
<keyword evidence="4" id="KW-1185">Reference proteome</keyword>
<dbReference type="Gene3D" id="3.40.50.300">
    <property type="entry name" value="P-loop containing nucleotide triphosphate hydrolases"/>
    <property type="match status" value="1"/>
</dbReference>
<protein>
    <recommendedName>
        <fullName evidence="5">Restriction endonuclease type IV Mrr domain-containing protein</fullName>
    </recommendedName>
</protein>
<dbReference type="Pfam" id="PF20720">
    <property type="entry name" value="nSTAND3"/>
    <property type="match status" value="1"/>
</dbReference>
<evidence type="ECO:0000313" key="4">
    <source>
        <dbReference type="Proteomes" id="UP000031668"/>
    </source>
</evidence>
<gene>
    <name evidence="3" type="ORF">RF11_04169</name>
</gene>
<dbReference type="SUPFAM" id="SSF52540">
    <property type="entry name" value="P-loop containing nucleoside triphosphate hydrolases"/>
    <property type="match status" value="1"/>
</dbReference>
<evidence type="ECO:0000259" key="1">
    <source>
        <dbReference type="Pfam" id="PF04471"/>
    </source>
</evidence>
<dbReference type="Proteomes" id="UP000031668">
    <property type="component" value="Unassembled WGS sequence"/>
</dbReference>
<dbReference type="InterPro" id="IPR027417">
    <property type="entry name" value="P-loop_NTPase"/>
</dbReference>
<dbReference type="GO" id="GO:0009307">
    <property type="term" value="P:DNA restriction-modification system"/>
    <property type="evidence" value="ECO:0007669"/>
    <property type="project" value="InterPro"/>
</dbReference>
<feature type="domain" description="Novel STAND NTPase 3" evidence="2">
    <location>
        <begin position="175"/>
        <end position="332"/>
    </location>
</feature>
<comment type="caution">
    <text evidence="3">The sequence shown here is derived from an EMBL/GenBank/DDBJ whole genome shotgun (WGS) entry which is preliminary data.</text>
</comment>
<dbReference type="InterPro" id="IPR007560">
    <property type="entry name" value="Restrct_endonuc_IV_Mrr"/>
</dbReference>
<dbReference type="EMBL" id="JWZT01004165">
    <property type="protein sequence ID" value="KII64609.1"/>
    <property type="molecule type" value="Genomic_DNA"/>
</dbReference>
<proteinExistence type="predicted"/>
<dbReference type="GO" id="GO:0003677">
    <property type="term" value="F:DNA binding"/>
    <property type="evidence" value="ECO:0007669"/>
    <property type="project" value="InterPro"/>
</dbReference>
<dbReference type="GO" id="GO:0004519">
    <property type="term" value="F:endonuclease activity"/>
    <property type="evidence" value="ECO:0007669"/>
    <property type="project" value="InterPro"/>
</dbReference>
<evidence type="ECO:0008006" key="5">
    <source>
        <dbReference type="Google" id="ProtNLM"/>
    </source>
</evidence>